<keyword evidence="2" id="KW-1185">Reference proteome</keyword>
<protein>
    <submittedName>
        <fullName evidence="1">Uncharacterized protein</fullName>
    </submittedName>
</protein>
<accession>A0AAV4RR26</accession>
<comment type="caution">
    <text evidence="1">The sequence shown here is derived from an EMBL/GenBank/DDBJ whole genome shotgun (WGS) entry which is preliminary data.</text>
</comment>
<dbReference type="AlphaFoldDB" id="A0AAV4RR26"/>
<dbReference type="Proteomes" id="UP001054837">
    <property type="component" value="Unassembled WGS sequence"/>
</dbReference>
<name>A0AAV4RR26_9ARAC</name>
<evidence type="ECO:0000313" key="1">
    <source>
        <dbReference type="EMBL" id="GIY22760.1"/>
    </source>
</evidence>
<organism evidence="1 2">
    <name type="scientific">Caerostris darwini</name>
    <dbReference type="NCBI Taxonomy" id="1538125"/>
    <lineage>
        <taxon>Eukaryota</taxon>
        <taxon>Metazoa</taxon>
        <taxon>Ecdysozoa</taxon>
        <taxon>Arthropoda</taxon>
        <taxon>Chelicerata</taxon>
        <taxon>Arachnida</taxon>
        <taxon>Araneae</taxon>
        <taxon>Araneomorphae</taxon>
        <taxon>Entelegynae</taxon>
        <taxon>Araneoidea</taxon>
        <taxon>Araneidae</taxon>
        <taxon>Caerostris</taxon>
    </lineage>
</organism>
<proteinExistence type="predicted"/>
<reference evidence="1 2" key="1">
    <citation type="submission" date="2021-06" db="EMBL/GenBank/DDBJ databases">
        <title>Caerostris darwini draft genome.</title>
        <authorList>
            <person name="Kono N."/>
            <person name="Arakawa K."/>
        </authorList>
    </citation>
    <scope>NUCLEOTIDE SEQUENCE [LARGE SCALE GENOMIC DNA]</scope>
</reference>
<sequence length="98" mass="10789">MTVCKEESFSLEDSAERGVSNNCGSKHGDCCCRWTTLKIGFGEFRYLGVDLGNKPKRVIGNERVFPGLSVDRKVITQKGLMVLPDGVEVGAVLPREQE</sequence>
<dbReference type="EMBL" id="BPLQ01006477">
    <property type="protein sequence ID" value="GIY22760.1"/>
    <property type="molecule type" value="Genomic_DNA"/>
</dbReference>
<evidence type="ECO:0000313" key="2">
    <source>
        <dbReference type="Proteomes" id="UP001054837"/>
    </source>
</evidence>
<gene>
    <name evidence="1" type="ORF">CDAR_518271</name>
</gene>